<evidence type="ECO:0000313" key="2">
    <source>
        <dbReference type="Proteomes" id="UP000078200"/>
    </source>
</evidence>
<accession>A0A1A9VP52</accession>
<sequence>MHVHIYDPGDLHGKLLCSVMYIIRRHVGVFDERWQLLQPDGDVLTAVKCLLHNKIYIIISCDKAFFWHNLPGFLILPPMLFQLEVLKGTKPRINELYAVVIESLTKLQVTSSQGTSGSPSTHHTPTTNSLSLAKICTPKFDGNYNK</sequence>
<dbReference type="Proteomes" id="UP000078200">
    <property type="component" value="Unassembled WGS sequence"/>
</dbReference>
<evidence type="ECO:0000313" key="1">
    <source>
        <dbReference type="EnsemblMetazoa" id="GAUT043174-PA"/>
    </source>
</evidence>
<dbReference type="AlphaFoldDB" id="A0A1A9VP52"/>
<protein>
    <submittedName>
        <fullName evidence="1">Uncharacterized protein</fullName>
    </submittedName>
</protein>
<dbReference type="VEuPathDB" id="VectorBase:GAUT043174"/>
<proteinExistence type="predicted"/>
<name>A0A1A9VP52_GLOAU</name>
<organism evidence="1 2">
    <name type="scientific">Glossina austeni</name>
    <name type="common">Savannah tsetse fly</name>
    <dbReference type="NCBI Taxonomy" id="7395"/>
    <lineage>
        <taxon>Eukaryota</taxon>
        <taxon>Metazoa</taxon>
        <taxon>Ecdysozoa</taxon>
        <taxon>Arthropoda</taxon>
        <taxon>Hexapoda</taxon>
        <taxon>Insecta</taxon>
        <taxon>Pterygota</taxon>
        <taxon>Neoptera</taxon>
        <taxon>Endopterygota</taxon>
        <taxon>Diptera</taxon>
        <taxon>Brachycera</taxon>
        <taxon>Muscomorpha</taxon>
        <taxon>Hippoboscoidea</taxon>
        <taxon>Glossinidae</taxon>
        <taxon>Glossina</taxon>
    </lineage>
</organism>
<dbReference type="EnsemblMetazoa" id="GAUT043174-RA">
    <property type="protein sequence ID" value="GAUT043174-PA"/>
    <property type="gene ID" value="GAUT043174"/>
</dbReference>
<keyword evidence="2" id="KW-1185">Reference proteome</keyword>
<reference evidence="1" key="1">
    <citation type="submission" date="2020-05" db="UniProtKB">
        <authorList>
            <consortium name="EnsemblMetazoa"/>
        </authorList>
    </citation>
    <scope>IDENTIFICATION</scope>
    <source>
        <strain evidence="1">TTRI</strain>
    </source>
</reference>